<dbReference type="EMBL" id="CYXP01000002">
    <property type="protein sequence ID" value="CUN00368.1"/>
    <property type="molecule type" value="Genomic_DNA"/>
</dbReference>
<dbReference type="Proteomes" id="UP000095591">
    <property type="component" value="Unassembled WGS sequence"/>
</dbReference>
<organism evidence="1 2">
    <name type="scientific">Parabacteroides distasonis</name>
    <dbReference type="NCBI Taxonomy" id="823"/>
    <lineage>
        <taxon>Bacteria</taxon>
        <taxon>Pseudomonadati</taxon>
        <taxon>Bacteroidota</taxon>
        <taxon>Bacteroidia</taxon>
        <taxon>Bacteroidales</taxon>
        <taxon>Tannerellaceae</taxon>
        <taxon>Parabacteroides</taxon>
    </lineage>
</organism>
<evidence type="ECO:0000313" key="1">
    <source>
        <dbReference type="EMBL" id="CUN00368.1"/>
    </source>
</evidence>
<sequence>MPLVLFRDCGGKGLLRYMAYIEQKDGMELVLLIKSLCDYLVVRVKETA</sequence>
<protein>
    <submittedName>
        <fullName evidence="1">Uncharacterized protein</fullName>
    </submittedName>
</protein>
<name>A0A173TGH7_PARDI</name>
<proteinExistence type="predicted"/>
<reference evidence="1 2" key="1">
    <citation type="submission" date="2015-09" db="EMBL/GenBank/DDBJ databases">
        <authorList>
            <consortium name="Pathogen Informatics"/>
        </authorList>
    </citation>
    <scope>NUCLEOTIDE SEQUENCE [LARGE SCALE GENOMIC DNA]</scope>
    <source>
        <strain evidence="1 2">2789STDY5608872</strain>
    </source>
</reference>
<evidence type="ECO:0000313" key="2">
    <source>
        <dbReference type="Proteomes" id="UP000095591"/>
    </source>
</evidence>
<gene>
    <name evidence="1" type="ORF">ERS852429_01533</name>
</gene>
<accession>A0A173TGH7</accession>
<dbReference type="AlphaFoldDB" id="A0A173TGH7"/>